<dbReference type="Proteomes" id="UP000824469">
    <property type="component" value="Unassembled WGS sequence"/>
</dbReference>
<dbReference type="PANTHER" id="PTHR14005:SF0">
    <property type="entry name" value="EUKARYOTIC TRANSLATION INITIATION FACTOR 3 SUBUNIT A"/>
    <property type="match status" value="1"/>
</dbReference>
<dbReference type="GO" id="GO:0071540">
    <property type="term" value="C:eukaryotic translation initiation factor 3 complex, eIF3e"/>
    <property type="evidence" value="ECO:0007669"/>
    <property type="project" value="TreeGrafter"/>
</dbReference>
<dbReference type="PANTHER" id="PTHR14005">
    <property type="entry name" value="EUKARYOTIC TRANSLATION INITIATION FACTOR 3, THETA SUBUNIT"/>
    <property type="match status" value="1"/>
</dbReference>
<dbReference type="GO" id="GO:0003729">
    <property type="term" value="F:mRNA binding"/>
    <property type="evidence" value="ECO:0007669"/>
    <property type="project" value="TreeGrafter"/>
</dbReference>
<reference evidence="1 2" key="1">
    <citation type="journal article" date="2021" name="Nat. Plants">
        <title>The Taxus genome provides insights into paclitaxel biosynthesis.</title>
        <authorList>
            <person name="Xiong X."/>
            <person name="Gou J."/>
            <person name="Liao Q."/>
            <person name="Li Y."/>
            <person name="Zhou Q."/>
            <person name="Bi G."/>
            <person name="Li C."/>
            <person name="Du R."/>
            <person name="Wang X."/>
            <person name="Sun T."/>
            <person name="Guo L."/>
            <person name="Liang H."/>
            <person name="Lu P."/>
            <person name="Wu Y."/>
            <person name="Zhang Z."/>
            <person name="Ro D.K."/>
            <person name="Shang Y."/>
            <person name="Huang S."/>
            <person name="Yan J."/>
        </authorList>
    </citation>
    <scope>NUCLEOTIDE SEQUENCE [LARGE SCALE GENOMIC DNA]</scope>
    <source>
        <strain evidence="1">Ta-2019</strain>
    </source>
</reference>
<sequence length="52" mass="5746">ERAKKAQAQAQASEIALDVEDLEAEKRPGDLIHSFVSGEKGKDRLDRELVTP</sequence>
<organism evidence="1 2">
    <name type="scientific">Taxus chinensis</name>
    <name type="common">Chinese yew</name>
    <name type="synonym">Taxus wallichiana var. chinensis</name>
    <dbReference type="NCBI Taxonomy" id="29808"/>
    <lineage>
        <taxon>Eukaryota</taxon>
        <taxon>Viridiplantae</taxon>
        <taxon>Streptophyta</taxon>
        <taxon>Embryophyta</taxon>
        <taxon>Tracheophyta</taxon>
        <taxon>Spermatophyta</taxon>
        <taxon>Pinopsida</taxon>
        <taxon>Pinidae</taxon>
        <taxon>Conifers II</taxon>
        <taxon>Cupressales</taxon>
        <taxon>Taxaceae</taxon>
        <taxon>Taxus</taxon>
    </lineage>
</organism>
<keyword evidence="2" id="KW-1185">Reference proteome</keyword>
<dbReference type="GO" id="GO:0002188">
    <property type="term" value="P:translation reinitiation"/>
    <property type="evidence" value="ECO:0007669"/>
    <property type="project" value="TreeGrafter"/>
</dbReference>
<dbReference type="EMBL" id="JAHRHJ020000011">
    <property type="protein sequence ID" value="KAH9295969.1"/>
    <property type="molecule type" value="Genomic_DNA"/>
</dbReference>
<name>A0AA38CE51_TAXCH</name>
<proteinExistence type="predicted"/>
<gene>
    <name evidence="1" type="ORF">KI387_039557</name>
</gene>
<dbReference type="InterPro" id="IPR027512">
    <property type="entry name" value="EIF3A"/>
</dbReference>
<dbReference type="GO" id="GO:0003743">
    <property type="term" value="F:translation initiation factor activity"/>
    <property type="evidence" value="ECO:0007669"/>
    <property type="project" value="TreeGrafter"/>
</dbReference>
<dbReference type="GO" id="GO:0043614">
    <property type="term" value="C:multi-eIF complex"/>
    <property type="evidence" value="ECO:0007669"/>
    <property type="project" value="TreeGrafter"/>
</dbReference>
<dbReference type="AlphaFoldDB" id="A0AA38CE51"/>
<dbReference type="GO" id="GO:0071541">
    <property type="term" value="C:eukaryotic translation initiation factor 3 complex, eIF3m"/>
    <property type="evidence" value="ECO:0007669"/>
    <property type="project" value="TreeGrafter"/>
</dbReference>
<evidence type="ECO:0000313" key="1">
    <source>
        <dbReference type="EMBL" id="KAH9295969.1"/>
    </source>
</evidence>
<evidence type="ECO:0000313" key="2">
    <source>
        <dbReference type="Proteomes" id="UP000824469"/>
    </source>
</evidence>
<dbReference type="GO" id="GO:0001732">
    <property type="term" value="P:formation of cytoplasmic translation initiation complex"/>
    <property type="evidence" value="ECO:0007669"/>
    <property type="project" value="TreeGrafter"/>
</dbReference>
<accession>A0AA38CE51</accession>
<comment type="caution">
    <text evidence="1">The sequence shown here is derived from an EMBL/GenBank/DDBJ whole genome shotgun (WGS) entry which is preliminary data.</text>
</comment>
<feature type="non-terminal residue" evidence="1">
    <location>
        <position position="1"/>
    </location>
</feature>
<protein>
    <submittedName>
        <fullName evidence="1">Uncharacterized protein</fullName>
    </submittedName>
</protein>
<feature type="non-terminal residue" evidence="1">
    <location>
        <position position="52"/>
    </location>
</feature>